<dbReference type="InterPro" id="IPR032675">
    <property type="entry name" value="LRR_dom_sf"/>
</dbReference>
<dbReference type="Pfam" id="PF18052">
    <property type="entry name" value="Rx_N"/>
    <property type="match status" value="1"/>
</dbReference>
<keyword evidence="8" id="KW-1185">Reference proteome</keyword>
<feature type="domain" description="NB-ARC" evidence="4">
    <location>
        <begin position="167"/>
        <end position="271"/>
    </location>
</feature>
<dbReference type="InterPro" id="IPR038005">
    <property type="entry name" value="RX-like_CC"/>
</dbReference>
<evidence type="ECO:0000259" key="4">
    <source>
        <dbReference type="Pfam" id="PF00931"/>
    </source>
</evidence>
<dbReference type="AlphaFoldDB" id="A0A6A1VTP3"/>
<evidence type="ECO:0000313" key="7">
    <source>
        <dbReference type="EMBL" id="KAB1216342.1"/>
    </source>
</evidence>
<sequence>MAEIPVDAVLDKLTSLVQEEVKLLTGVKDQAVWIADEFEQIKAFLIAADEMEERSPEVDVWVKQVRDVADDIEDVLDEYRLRLTHPSRHDLNASLGKIVSSIRNLKARHQIALDMQQIRSRMSSISEGRQRFQGETTLAEANIVARRRHDRRQDALLVEEADLVGIDKPKKELISWLTKGDTGRKAFSVVGMGGLGKTTPPWSEIRRCTSEAPLQIPWITVSESFKMEDLLKDTFQQLYKVKKRPVPQRVDGMSKDQLRTKIKNFLQQKRFGRCSYYEVFPDEIVKLLHLKYLSLRGTKIKAIPRTIGNLQNLETFDLKHTCINVLPVEISQLQKLRHLLVYRYEVQSYAHFNSKYGFKTLAQIGNLRSLQKLCFIEADQGGDVIMIELGKLNQLRRLGIVKFRRENGVALCSSIEKLTNLRTLSITSTEENEIIDLECLSSPPPFIQRLYLSGRLEKLPQWISSLHSLAKLSLKWSQLRDDPLESLQICPISYIWNSCRFMRERHCISRLNQGFQRLQFLGLDKLDELKMVRVDMGALPSLENFLSKLKRYFKKPCSIRKDL</sequence>
<evidence type="ECO:0000256" key="2">
    <source>
        <dbReference type="ARBA" id="ARBA00022741"/>
    </source>
</evidence>
<dbReference type="Pfam" id="PF00931">
    <property type="entry name" value="NB-ARC"/>
    <property type="match status" value="1"/>
</dbReference>
<dbReference type="GO" id="GO:0006952">
    <property type="term" value="P:defense response"/>
    <property type="evidence" value="ECO:0007669"/>
    <property type="project" value="UniProtKB-KW"/>
</dbReference>
<dbReference type="InterPro" id="IPR002182">
    <property type="entry name" value="NB-ARC"/>
</dbReference>
<evidence type="ECO:0000259" key="6">
    <source>
        <dbReference type="Pfam" id="PF23598"/>
    </source>
</evidence>
<dbReference type="Proteomes" id="UP000516437">
    <property type="component" value="Chromosome 4"/>
</dbReference>
<dbReference type="CDD" id="cd14798">
    <property type="entry name" value="RX-CC_like"/>
    <property type="match status" value="1"/>
</dbReference>
<evidence type="ECO:0000259" key="5">
    <source>
        <dbReference type="Pfam" id="PF18052"/>
    </source>
</evidence>
<dbReference type="PANTHER" id="PTHR19338:SF32">
    <property type="entry name" value="OS06G0287500 PROTEIN"/>
    <property type="match status" value="1"/>
</dbReference>
<dbReference type="GO" id="GO:0043531">
    <property type="term" value="F:ADP binding"/>
    <property type="evidence" value="ECO:0007669"/>
    <property type="project" value="InterPro"/>
</dbReference>
<dbReference type="Gene3D" id="3.40.50.300">
    <property type="entry name" value="P-loop containing nucleotide triphosphate hydrolases"/>
    <property type="match status" value="1"/>
</dbReference>
<dbReference type="PANTHER" id="PTHR19338">
    <property type="entry name" value="TRANSLOCASE OF INNER MITOCHONDRIAL MEMBRANE 13 HOMOLOG"/>
    <property type="match status" value="1"/>
</dbReference>
<dbReference type="SUPFAM" id="SSF52540">
    <property type="entry name" value="P-loop containing nucleoside triphosphate hydrolases"/>
    <property type="match status" value="1"/>
</dbReference>
<keyword evidence="2" id="KW-0547">Nucleotide-binding</keyword>
<name>A0A6A1VTP3_9ROSI</name>
<evidence type="ECO:0000256" key="1">
    <source>
        <dbReference type="ARBA" id="ARBA00022737"/>
    </source>
</evidence>
<comment type="caution">
    <text evidence="7">The sequence shown here is derived from an EMBL/GenBank/DDBJ whole genome shotgun (WGS) entry which is preliminary data.</text>
</comment>
<feature type="domain" description="Disease resistance N-terminal" evidence="5">
    <location>
        <begin position="6"/>
        <end position="88"/>
    </location>
</feature>
<dbReference type="Gene3D" id="3.80.10.10">
    <property type="entry name" value="Ribonuclease Inhibitor"/>
    <property type="match status" value="2"/>
</dbReference>
<feature type="domain" description="Disease resistance R13L4/SHOC-2-like LRR" evidence="6">
    <location>
        <begin position="282"/>
        <end position="546"/>
    </location>
</feature>
<protein>
    <submittedName>
        <fullName evidence="7">Disease resistance protein RPM1</fullName>
    </submittedName>
</protein>
<dbReference type="InterPro" id="IPR027417">
    <property type="entry name" value="P-loop_NTPase"/>
</dbReference>
<dbReference type="SUPFAM" id="SSF52058">
    <property type="entry name" value="L domain-like"/>
    <property type="match status" value="1"/>
</dbReference>
<proteinExistence type="predicted"/>
<dbReference type="GO" id="GO:0051707">
    <property type="term" value="P:response to other organism"/>
    <property type="evidence" value="ECO:0007669"/>
    <property type="project" value="UniProtKB-ARBA"/>
</dbReference>
<reference evidence="7 8" key="1">
    <citation type="journal article" date="2019" name="Plant Biotechnol. J.">
        <title>The red bayberry genome and genetic basis of sex determination.</title>
        <authorList>
            <person name="Jia H.M."/>
            <person name="Jia H.J."/>
            <person name="Cai Q.L."/>
            <person name="Wang Y."/>
            <person name="Zhao H.B."/>
            <person name="Yang W.F."/>
            <person name="Wang G.Y."/>
            <person name="Li Y.H."/>
            <person name="Zhan D.L."/>
            <person name="Shen Y.T."/>
            <person name="Niu Q.F."/>
            <person name="Chang L."/>
            <person name="Qiu J."/>
            <person name="Zhao L."/>
            <person name="Xie H.B."/>
            <person name="Fu W.Y."/>
            <person name="Jin J."/>
            <person name="Li X.W."/>
            <person name="Jiao Y."/>
            <person name="Zhou C.C."/>
            <person name="Tu T."/>
            <person name="Chai C.Y."/>
            <person name="Gao J.L."/>
            <person name="Fan L.J."/>
            <person name="van de Weg E."/>
            <person name="Wang J.Y."/>
            <person name="Gao Z.S."/>
        </authorList>
    </citation>
    <scope>NUCLEOTIDE SEQUENCE [LARGE SCALE GENOMIC DNA]</scope>
    <source>
        <tissue evidence="7">Leaves</tissue>
    </source>
</reference>
<evidence type="ECO:0000256" key="3">
    <source>
        <dbReference type="ARBA" id="ARBA00022821"/>
    </source>
</evidence>
<dbReference type="EMBL" id="RXIC02000022">
    <property type="protein sequence ID" value="KAB1216342.1"/>
    <property type="molecule type" value="Genomic_DNA"/>
</dbReference>
<keyword evidence="3" id="KW-0611">Plant defense</keyword>
<organism evidence="7 8">
    <name type="scientific">Morella rubra</name>
    <name type="common">Chinese bayberry</name>
    <dbReference type="NCBI Taxonomy" id="262757"/>
    <lineage>
        <taxon>Eukaryota</taxon>
        <taxon>Viridiplantae</taxon>
        <taxon>Streptophyta</taxon>
        <taxon>Embryophyta</taxon>
        <taxon>Tracheophyta</taxon>
        <taxon>Spermatophyta</taxon>
        <taxon>Magnoliopsida</taxon>
        <taxon>eudicotyledons</taxon>
        <taxon>Gunneridae</taxon>
        <taxon>Pentapetalae</taxon>
        <taxon>rosids</taxon>
        <taxon>fabids</taxon>
        <taxon>Fagales</taxon>
        <taxon>Myricaceae</taxon>
        <taxon>Morella</taxon>
    </lineage>
</organism>
<dbReference type="Pfam" id="PF23598">
    <property type="entry name" value="LRR_14"/>
    <property type="match status" value="1"/>
</dbReference>
<keyword evidence="1" id="KW-0677">Repeat</keyword>
<dbReference type="OrthoDB" id="1435630at2759"/>
<dbReference type="InterPro" id="IPR041118">
    <property type="entry name" value="Rx_N"/>
</dbReference>
<gene>
    <name evidence="7" type="ORF">CJ030_MR4G026756</name>
</gene>
<dbReference type="Gene3D" id="1.20.5.4130">
    <property type="match status" value="1"/>
</dbReference>
<evidence type="ECO:0000313" key="8">
    <source>
        <dbReference type="Proteomes" id="UP000516437"/>
    </source>
</evidence>
<accession>A0A6A1VTP3</accession>
<dbReference type="InterPro" id="IPR055414">
    <property type="entry name" value="LRR_R13L4/SHOC2-like"/>
</dbReference>